<organism evidence="3">
    <name type="scientific">Aedes albopictus</name>
    <name type="common">Asian tiger mosquito</name>
    <name type="synonym">Stegomyia albopicta</name>
    <dbReference type="NCBI Taxonomy" id="7160"/>
    <lineage>
        <taxon>Eukaryota</taxon>
        <taxon>Metazoa</taxon>
        <taxon>Ecdysozoa</taxon>
        <taxon>Arthropoda</taxon>
        <taxon>Hexapoda</taxon>
        <taxon>Insecta</taxon>
        <taxon>Pterygota</taxon>
        <taxon>Neoptera</taxon>
        <taxon>Endopterygota</taxon>
        <taxon>Diptera</taxon>
        <taxon>Nematocera</taxon>
        <taxon>Culicoidea</taxon>
        <taxon>Culicidae</taxon>
        <taxon>Culicinae</taxon>
        <taxon>Aedini</taxon>
        <taxon>Aedes</taxon>
        <taxon>Stegomyia</taxon>
    </lineage>
</organism>
<dbReference type="SMART" id="SM00186">
    <property type="entry name" value="FBG"/>
    <property type="match status" value="1"/>
</dbReference>
<dbReference type="InterPro" id="IPR036056">
    <property type="entry name" value="Fibrinogen-like_C"/>
</dbReference>
<keyword evidence="1" id="KW-0732">Signal</keyword>
<dbReference type="GO" id="GO:0005615">
    <property type="term" value="C:extracellular space"/>
    <property type="evidence" value="ECO:0007669"/>
    <property type="project" value="TreeGrafter"/>
</dbReference>
<reference evidence="3" key="1">
    <citation type="submission" date="2016-03" db="EMBL/GenBank/DDBJ databases">
        <title>RNAseq analyses of the sensorial organs of adult female Aedes albopictus.</title>
        <authorList>
            <person name="Fabrizio L."/>
            <person name="Ribeiro J.M."/>
            <person name="Arca B."/>
        </authorList>
    </citation>
    <scope>NUCLEOTIDE SEQUENCE</scope>
</reference>
<dbReference type="Gene3D" id="3.90.215.10">
    <property type="entry name" value="Gamma Fibrinogen, chain A, domain 1"/>
    <property type="match status" value="1"/>
</dbReference>
<dbReference type="InterPro" id="IPR014716">
    <property type="entry name" value="Fibrinogen_a/b/g_C_1"/>
</dbReference>
<feature type="signal peptide" evidence="1">
    <location>
        <begin position="1"/>
        <end position="19"/>
    </location>
</feature>
<dbReference type="InterPro" id="IPR050373">
    <property type="entry name" value="Fibrinogen_C-term_domain"/>
</dbReference>
<dbReference type="AlphaFoldDB" id="A0A1W7R8Q9"/>
<accession>A0A1W7R8Q9</accession>
<sequence length="296" mass="33794">MICLWILTLSVFLTANAGADDTHPILVALNDLDHSFTTMFTQQFFRHKNAIEQRIATLMNSIDSNLLEVNSQIREALDEVQQNPRKDQSSTGDGIAKGSPVLQFIPIRSEPRVPALFEQDRFDGGWLVVMQRYDGSVNFNRTWAEYRNGFGMIGQEFWYGLEPLHQLTKKTPYELAVEMEDFEGNYKYARYDKFAIGPAETRYALVELGTYNGTTLGDSLTPHKGAGFSTYDYDDFGCSNKYAKGGWWYYKGSCYGSSLTGIWKDELAYSSICWMKFSPVPNTPLKFVRMMIRPIE</sequence>
<proteinExistence type="predicted"/>
<feature type="domain" description="Fibrinogen C-terminal" evidence="2">
    <location>
        <begin position="78"/>
        <end position="296"/>
    </location>
</feature>
<protein>
    <submittedName>
        <fullName evidence="3">Putative ficolin</fullName>
    </submittedName>
</protein>
<evidence type="ECO:0000259" key="2">
    <source>
        <dbReference type="PROSITE" id="PS51406"/>
    </source>
</evidence>
<evidence type="ECO:0000256" key="1">
    <source>
        <dbReference type="SAM" id="SignalP"/>
    </source>
</evidence>
<name>A0A1W7R8Q9_AEDAL</name>
<dbReference type="EMBL" id="GEHC01000135">
    <property type="protein sequence ID" value="JAV47510.1"/>
    <property type="molecule type" value="Transcribed_RNA"/>
</dbReference>
<dbReference type="SUPFAM" id="SSF56496">
    <property type="entry name" value="Fibrinogen C-terminal domain-like"/>
    <property type="match status" value="1"/>
</dbReference>
<dbReference type="PANTHER" id="PTHR19143:SF327">
    <property type="entry name" value="FI21813P1-RELATED"/>
    <property type="match status" value="1"/>
</dbReference>
<dbReference type="PANTHER" id="PTHR19143">
    <property type="entry name" value="FIBRINOGEN/TENASCIN/ANGIOPOEITIN"/>
    <property type="match status" value="1"/>
</dbReference>
<dbReference type="VEuPathDB" id="VectorBase:AALFPA_073785"/>
<feature type="chain" id="PRO_5013049019" evidence="1">
    <location>
        <begin position="20"/>
        <end position="296"/>
    </location>
</feature>
<dbReference type="VEuPathDB" id="VectorBase:AALF000647"/>
<dbReference type="PROSITE" id="PS51406">
    <property type="entry name" value="FIBRINOGEN_C_2"/>
    <property type="match status" value="1"/>
</dbReference>
<dbReference type="Pfam" id="PF00147">
    <property type="entry name" value="Fibrinogen_C"/>
    <property type="match status" value="1"/>
</dbReference>
<dbReference type="InterPro" id="IPR002181">
    <property type="entry name" value="Fibrinogen_a/b/g_C_dom"/>
</dbReference>
<evidence type="ECO:0000313" key="3">
    <source>
        <dbReference type="EMBL" id="JAV47510.1"/>
    </source>
</evidence>
<dbReference type="VEuPathDB" id="VectorBase:AALC636_022242"/>